<reference evidence="5" key="1">
    <citation type="submission" date="2022-10" db="EMBL/GenBank/DDBJ databases">
        <title>Completed Genome Sequence of two octocoral isolated bacterium, Endozoicomonas euniceicola EF212T and Endozoicomonas gorgoniicola PS125T.</title>
        <authorList>
            <person name="Chiou Y.-J."/>
            <person name="Chen Y.-H."/>
        </authorList>
    </citation>
    <scope>NUCLEOTIDE SEQUENCE</scope>
    <source>
        <strain evidence="5">EF212</strain>
    </source>
</reference>
<evidence type="ECO:0000313" key="6">
    <source>
        <dbReference type="Proteomes" id="UP001163255"/>
    </source>
</evidence>
<keyword evidence="2 3" id="KW-0175">Coiled coil</keyword>
<dbReference type="PANTHER" id="PTHR32347:SF29">
    <property type="entry name" value="UPF0194 MEMBRANE PROTEIN YBHG"/>
    <property type="match status" value="1"/>
</dbReference>
<evidence type="ECO:0000256" key="1">
    <source>
        <dbReference type="ARBA" id="ARBA00004196"/>
    </source>
</evidence>
<comment type="subcellular location">
    <subcellularLocation>
        <location evidence="1">Cell envelope</location>
    </subcellularLocation>
</comment>
<evidence type="ECO:0000256" key="2">
    <source>
        <dbReference type="ARBA" id="ARBA00023054"/>
    </source>
</evidence>
<gene>
    <name evidence="5" type="ORF">NX720_16225</name>
</gene>
<organism evidence="5 6">
    <name type="scientific">Endozoicomonas euniceicola</name>
    <dbReference type="NCBI Taxonomy" id="1234143"/>
    <lineage>
        <taxon>Bacteria</taxon>
        <taxon>Pseudomonadati</taxon>
        <taxon>Pseudomonadota</taxon>
        <taxon>Gammaproteobacteria</taxon>
        <taxon>Oceanospirillales</taxon>
        <taxon>Endozoicomonadaceae</taxon>
        <taxon>Endozoicomonas</taxon>
    </lineage>
</organism>
<accession>A0ABY6GR00</accession>
<dbReference type="Pfam" id="PF25881">
    <property type="entry name" value="HH_YBHG"/>
    <property type="match status" value="1"/>
</dbReference>
<dbReference type="Gene3D" id="2.40.50.100">
    <property type="match status" value="1"/>
</dbReference>
<dbReference type="SUPFAM" id="SSF111369">
    <property type="entry name" value="HlyD-like secretion proteins"/>
    <property type="match status" value="1"/>
</dbReference>
<dbReference type="Gene3D" id="1.10.287.470">
    <property type="entry name" value="Helix hairpin bin"/>
    <property type="match status" value="2"/>
</dbReference>
<dbReference type="InterPro" id="IPR059052">
    <property type="entry name" value="HH_YbhG-like"/>
</dbReference>
<evidence type="ECO:0000259" key="4">
    <source>
        <dbReference type="Pfam" id="PF25881"/>
    </source>
</evidence>
<evidence type="ECO:0000313" key="5">
    <source>
        <dbReference type="EMBL" id="UYM14434.1"/>
    </source>
</evidence>
<dbReference type="RefSeq" id="WP_262595911.1">
    <property type="nucleotide sequence ID" value="NZ_CP103300.1"/>
</dbReference>
<sequence length="347" mass="38034">MTYKACFFQEVLSLRTGEKQSSDAMFTSRLHACLSRLPFLFTVSLMLCGCTNDSATRVLGTLERDRIVLSATASEIIVDVLIPEGSRVAEGDLILQLDDQKQQSVVASAKAEVERSEAYLAELNSGARPEEIAAARAQVASQKALSVEAQKNYQRISVLVEKKMLTQSDLDTALARQNSLSANLQNVKDKLQLLLQGTRIETLEQAEASLAKARAALQLEQQKLDELSLYATRDSWLDSLPRHKGERVAAGTPLAILLADNVPYARIYIPEPVRTQVSVGDKLAVHIDGADRIYTGTLRQVALDPAFTPHYALNEKERAQLVYLAEVQLPPSAAELPTGIPVQVELP</sequence>
<keyword evidence="6" id="KW-1185">Reference proteome</keyword>
<feature type="coiled-coil region" evidence="3">
    <location>
        <begin position="170"/>
        <end position="223"/>
    </location>
</feature>
<dbReference type="EMBL" id="CP103300">
    <property type="protein sequence ID" value="UYM14434.1"/>
    <property type="molecule type" value="Genomic_DNA"/>
</dbReference>
<proteinExistence type="predicted"/>
<dbReference type="InterPro" id="IPR050465">
    <property type="entry name" value="UPF0194_transport"/>
</dbReference>
<dbReference type="PANTHER" id="PTHR32347">
    <property type="entry name" value="EFFLUX SYSTEM COMPONENT YKNX-RELATED"/>
    <property type="match status" value="1"/>
</dbReference>
<dbReference type="Proteomes" id="UP001163255">
    <property type="component" value="Chromosome"/>
</dbReference>
<protein>
    <submittedName>
        <fullName evidence="5">HlyD family efflux transporter periplasmic adaptor subunit</fullName>
    </submittedName>
</protein>
<evidence type="ECO:0000256" key="3">
    <source>
        <dbReference type="SAM" id="Coils"/>
    </source>
</evidence>
<name>A0ABY6GR00_9GAMM</name>
<feature type="domain" description="YbhG-like alpha-helical hairpin" evidence="4">
    <location>
        <begin position="97"/>
        <end position="225"/>
    </location>
</feature>